<reference evidence="4 5" key="1">
    <citation type="submission" date="2020-07" db="EMBL/GenBank/DDBJ databases">
        <title>Pusillimonas sp. nov., isolated from poultry manure in Taiwan.</title>
        <authorList>
            <person name="Lin S.-Y."/>
            <person name="Tang Y.-S."/>
            <person name="Young C.-C."/>
        </authorList>
    </citation>
    <scope>NUCLEOTIDE SEQUENCE [LARGE SCALE GENOMIC DNA]</scope>
    <source>
        <strain evidence="4 5">CC-YST705</strain>
    </source>
</reference>
<accession>A0ABS8CBH1</accession>
<dbReference type="Gene3D" id="2.130.10.10">
    <property type="entry name" value="YVTN repeat-like/Quinoprotein amine dehydrogenase"/>
    <property type="match status" value="1"/>
</dbReference>
<organism evidence="4 5">
    <name type="scientific">Mesopusillimonas faecipullorum</name>
    <dbReference type="NCBI Taxonomy" id="2755040"/>
    <lineage>
        <taxon>Bacteria</taxon>
        <taxon>Pseudomonadati</taxon>
        <taxon>Pseudomonadota</taxon>
        <taxon>Betaproteobacteria</taxon>
        <taxon>Burkholderiales</taxon>
        <taxon>Alcaligenaceae</taxon>
        <taxon>Mesopusillimonas</taxon>
    </lineage>
</organism>
<dbReference type="InterPro" id="IPR055188">
    <property type="entry name" value="Choice_anch_I"/>
</dbReference>
<evidence type="ECO:0000313" key="5">
    <source>
        <dbReference type="Proteomes" id="UP000776983"/>
    </source>
</evidence>
<feature type="domain" description="Choice-of-anchor I" evidence="3">
    <location>
        <begin position="73"/>
        <end position="367"/>
    </location>
</feature>
<dbReference type="PANTHER" id="PTHR46928">
    <property type="entry name" value="MESENCHYME-SPECIFIC CELL SURFACE GLYCOPROTEIN"/>
    <property type="match status" value="1"/>
</dbReference>
<dbReference type="PANTHER" id="PTHR46928:SF1">
    <property type="entry name" value="MESENCHYME-SPECIFIC CELL SURFACE GLYCOPROTEIN"/>
    <property type="match status" value="1"/>
</dbReference>
<dbReference type="InterPro" id="IPR015943">
    <property type="entry name" value="WD40/YVTN_repeat-like_dom_sf"/>
</dbReference>
<name>A0ABS8CBH1_9BURK</name>
<proteinExistence type="predicted"/>
<evidence type="ECO:0000256" key="1">
    <source>
        <dbReference type="SAM" id="MobiDB-lite"/>
    </source>
</evidence>
<dbReference type="InterPro" id="IPR052956">
    <property type="entry name" value="Mesenchyme-surface_protein"/>
</dbReference>
<feature type="chain" id="PRO_5046506641" evidence="2">
    <location>
        <begin position="29"/>
        <end position="668"/>
    </location>
</feature>
<protein>
    <submittedName>
        <fullName evidence="4">Choice-of-anchor I family protein</fullName>
    </submittedName>
</protein>
<feature type="signal peptide" evidence="2">
    <location>
        <begin position="1"/>
        <end position="28"/>
    </location>
</feature>
<gene>
    <name evidence="4" type="ORF">H0484_04250</name>
</gene>
<dbReference type="InterPro" id="IPR011048">
    <property type="entry name" value="Haem_d1_sf"/>
</dbReference>
<dbReference type="NCBIfam" id="NF038117">
    <property type="entry name" value="choice_anch_I"/>
    <property type="match status" value="1"/>
</dbReference>
<sequence length="668" mass="71540">MQFYKKDAHAAKSPLNLFAVTALTLALAACGGSDGGDPAPQAPETPAPETPVEATPSAISLKHLGRHETGQFAVSAAEITAYDAQSQRAFVVNAQSGKLDVLDMKDPAHPRHVGIIDATPIAAGATVNSVAVKDGIVALAIEAAVKTDTGYVAFYQAADSSYVSHVSVGALPDMLTFTPDGKTVLVANEGEPSDDYQIDPEGSISVIDISAIEQPVVRTADFRAFNDQKQALLQKGVRVFGPDQTQALAAGATGVYRTTTVAQDMEPEYIAVSADGKWAWATLQENNALAKIDIENAKVLDILPLGYKDHGLAGNGMDVYDEDKTLTIDIRPRPGVFGMYLPDAVAAYSAQGKTYLVTANEGDARAWGEDNAAYFGQAEDAKKGVPALIGDPAQGFVEELRVKHLVHKDGFARRLGDDMPAHLIAMAEGALLDPSVFAYCGAEPGNKPGDCRDDEELGRLKISWTQGYKLNDDGSPKFFDKNGNENPAGRWLMYDKLYAYGARSFSIFDEDGALVWDAGDQFERFLASNECRLRAARDLPCADFFNSQHDEGDAKKDRSDDKGPEPEGVEIGVIGEKTFAFIGLERMGGVLAYDITDPNAPVFQDYLNTRENWVDNPETALASAGDLGPEGLKFVPAADAPGGKPLLIVGFEVSGTTSVFEIEQRFDK</sequence>
<evidence type="ECO:0000313" key="4">
    <source>
        <dbReference type="EMBL" id="MCB5362964.1"/>
    </source>
</evidence>
<dbReference type="Proteomes" id="UP000776983">
    <property type="component" value="Unassembled WGS sequence"/>
</dbReference>
<feature type="region of interest" description="Disordered" evidence="1">
    <location>
        <begin position="547"/>
        <end position="569"/>
    </location>
</feature>
<evidence type="ECO:0000256" key="2">
    <source>
        <dbReference type="SAM" id="SignalP"/>
    </source>
</evidence>
<comment type="caution">
    <text evidence="4">The sequence shown here is derived from an EMBL/GenBank/DDBJ whole genome shotgun (WGS) entry which is preliminary data.</text>
</comment>
<keyword evidence="5" id="KW-1185">Reference proteome</keyword>
<dbReference type="Pfam" id="PF22494">
    <property type="entry name" value="choice_anch_I"/>
    <property type="match status" value="2"/>
</dbReference>
<dbReference type="SUPFAM" id="SSF51004">
    <property type="entry name" value="C-terminal (heme d1) domain of cytochrome cd1-nitrite reductase"/>
    <property type="match status" value="1"/>
</dbReference>
<feature type="compositionally biased region" description="Basic and acidic residues" evidence="1">
    <location>
        <begin position="548"/>
        <end position="565"/>
    </location>
</feature>
<keyword evidence="2" id="KW-0732">Signal</keyword>
<dbReference type="PROSITE" id="PS51257">
    <property type="entry name" value="PROKAR_LIPOPROTEIN"/>
    <property type="match status" value="1"/>
</dbReference>
<feature type="region of interest" description="Disordered" evidence="1">
    <location>
        <begin position="33"/>
        <end position="54"/>
    </location>
</feature>
<dbReference type="EMBL" id="JACDXW010000002">
    <property type="protein sequence ID" value="MCB5362964.1"/>
    <property type="molecule type" value="Genomic_DNA"/>
</dbReference>
<evidence type="ECO:0000259" key="3">
    <source>
        <dbReference type="Pfam" id="PF22494"/>
    </source>
</evidence>
<feature type="domain" description="Choice-of-anchor I" evidence="3">
    <location>
        <begin position="494"/>
        <end position="662"/>
    </location>
</feature>
<feature type="compositionally biased region" description="Pro residues" evidence="1">
    <location>
        <begin position="40"/>
        <end position="49"/>
    </location>
</feature>